<gene>
    <name evidence="1" type="ORF">AVEN_48939_1</name>
</gene>
<evidence type="ECO:0000313" key="1">
    <source>
        <dbReference type="EMBL" id="GBL78976.1"/>
    </source>
</evidence>
<protein>
    <submittedName>
        <fullName evidence="1">Uncharacterized protein</fullName>
    </submittedName>
</protein>
<reference evidence="1 2" key="1">
    <citation type="journal article" date="2019" name="Sci. Rep.">
        <title>Orb-weaving spider Araneus ventricosus genome elucidates the spidroin gene catalogue.</title>
        <authorList>
            <person name="Kono N."/>
            <person name="Nakamura H."/>
            <person name="Ohtoshi R."/>
            <person name="Moran D.A.P."/>
            <person name="Shinohara A."/>
            <person name="Yoshida Y."/>
            <person name="Fujiwara M."/>
            <person name="Mori M."/>
            <person name="Tomita M."/>
            <person name="Arakawa K."/>
        </authorList>
    </citation>
    <scope>NUCLEOTIDE SEQUENCE [LARGE SCALE GENOMIC DNA]</scope>
</reference>
<organism evidence="1 2">
    <name type="scientific">Araneus ventricosus</name>
    <name type="common">Orbweaver spider</name>
    <name type="synonym">Epeira ventricosa</name>
    <dbReference type="NCBI Taxonomy" id="182803"/>
    <lineage>
        <taxon>Eukaryota</taxon>
        <taxon>Metazoa</taxon>
        <taxon>Ecdysozoa</taxon>
        <taxon>Arthropoda</taxon>
        <taxon>Chelicerata</taxon>
        <taxon>Arachnida</taxon>
        <taxon>Araneae</taxon>
        <taxon>Araneomorphae</taxon>
        <taxon>Entelegynae</taxon>
        <taxon>Araneoidea</taxon>
        <taxon>Araneidae</taxon>
        <taxon>Araneus</taxon>
    </lineage>
</organism>
<dbReference type="Proteomes" id="UP000499080">
    <property type="component" value="Unassembled WGS sequence"/>
</dbReference>
<comment type="caution">
    <text evidence="1">The sequence shown here is derived from an EMBL/GenBank/DDBJ whole genome shotgun (WGS) entry which is preliminary data.</text>
</comment>
<sequence>MRSYDSLPDTPFLCNRSKEVASESVVRLYEDSFGIQPELSVNDKGRRGKASTLGPEGSRFETLITEGGNGFEGSTEDPTCMWSWCMLNPTSCVKLPPTGEVLKFDEMGALSDVILAI</sequence>
<name>A0A4Y2AI90_ARAVE</name>
<accession>A0A4Y2AI90</accession>
<dbReference type="AlphaFoldDB" id="A0A4Y2AI90"/>
<dbReference type="EMBL" id="BGPR01000017">
    <property type="protein sequence ID" value="GBL78976.1"/>
    <property type="molecule type" value="Genomic_DNA"/>
</dbReference>
<proteinExistence type="predicted"/>
<evidence type="ECO:0000313" key="2">
    <source>
        <dbReference type="Proteomes" id="UP000499080"/>
    </source>
</evidence>
<keyword evidence="2" id="KW-1185">Reference proteome</keyword>